<dbReference type="Pfam" id="PF00480">
    <property type="entry name" value="ROK"/>
    <property type="match status" value="1"/>
</dbReference>
<comment type="similarity">
    <text evidence="1">Belongs to the ROK (NagC/XylR) family.</text>
</comment>
<dbReference type="AlphaFoldDB" id="A0A226HV58"/>
<evidence type="ECO:0000313" key="2">
    <source>
        <dbReference type="EMBL" id="OXA98139.1"/>
    </source>
</evidence>
<dbReference type="PANTHER" id="PTHR18964">
    <property type="entry name" value="ROK (REPRESSOR, ORF, KINASE) FAMILY"/>
    <property type="match status" value="1"/>
</dbReference>
<dbReference type="PANTHER" id="PTHR18964:SF149">
    <property type="entry name" value="BIFUNCTIONAL UDP-N-ACETYLGLUCOSAMINE 2-EPIMERASE_N-ACETYLMANNOSAMINE KINASE"/>
    <property type="match status" value="1"/>
</dbReference>
<sequence length="888" mass="101081">MKKLGIDVGGSHVTVSIIDENIINEQPQTLIRREINSKEKASSIISVLSSSIEEVLKQSNNIDSIGIAFPGPFNYDKGVSEVLGVGGKFETTFGIHIQQALKNSIGLKNVPFVFANDADCFAEGAYFRHKLNSARTVFVTLGTGFGSAIMLDGELIKKHHDIPDGGAFYNQPFLEQKADDYFSVRWLLAEYKRLSGENIKSVKAIANLNTEISKTVFANFGRNMGTFLFPWFEKFRCEELVIGGNISKAKTLFMPALEEALKELKIKVNIIFCDDAELSILRGATIIADKKNKIQMEKSIQSKRKTTQPLLPVKAVIKENGEYNVFPSFPSKSEIFVGFESLANQIAGQKIVVIDGFGGVLWENFRHHLNSALIEKKKNVLWYDIDSCLKSSEEINKMIEPNLNGNDPVFGKKYLGELSDFFEAEKLNKLKPDTSADICIVYGTGASLSNWEGKLIYVDVPKNEIQYRMRAGAAKNMGSNDTLAYSQVYKRMYFIEWPVLNIHKERLLPKIDFIVDEQRIDEITWMKGSDFRNALNLMLESPLRARPWFEAGVWGGDWMKNHISDLNQEEVNYAWSFELISPENGIVFEGNNHLLEVSFDFLLFQDNKKVLGKAADRFGNYFPIRFDYLDTFDGGNLSVQCHPRPEYIKENFGEEFTQDETYYILDCEDDAEVYLGFQEDINPDEFRQALIESQEKAEEIDIVKYVQKFKAEKHGLYLIPNGTIHASGKNNMVLEISSTPYIFTFKMYDWVRPGLDGKPRPINVEHGFKNVYFDRKGERVEREFISKPIVSKEFLNGRKVSLPTHEEHFYAVDRYEFTGEIEIETLGQCHICMLVEGDIAEVSAGQNSQKFKYAETFVIPANVPKYKINHIGSKKAFVVVSYVKDNWC</sequence>
<dbReference type="CDD" id="cd07010">
    <property type="entry name" value="cupin_PMI_type_I_N_bac"/>
    <property type="match status" value="1"/>
</dbReference>
<name>A0A226HV58_9FLAO</name>
<accession>A0A226HV58</accession>
<dbReference type="Proteomes" id="UP000198336">
    <property type="component" value="Unassembled WGS sequence"/>
</dbReference>
<dbReference type="Gene3D" id="2.60.120.10">
    <property type="entry name" value="Jelly Rolls"/>
    <property type="match status" value="2"/>
</dbReference>
<dbReference type="Gene3D" id="3.30.420.40">
    <property type="match status" value="2"/>
</dbReference>
<dbReference type="InterPro" id="IPR000600">
    <property type="entry name" value="ROK"/>
</dbReference>
<dbReference type="RefSeq" id="WP_089054989.1">
    <property type="nucleotide sequence ID" value="NZ_MUHA01000023.1"/>
</dbReference>
<gene>
    <name evidence="2" type="ORF">B0A75_14415</name>
</gene>
<protein>
    <submittedName>
        <fullName evidence="2">Uncharacterized protein</fullName>
    </submittedName>
</protein>
<dbReference type="EMBL" id="MUHA01000023">
    <property type="protein sequence ID" value="OXA98139.1"/>
    <property type="molecule type" value="Genomic_DNA"/>
</dbReference>
<dbReference type="CDD" id="cd23763">
    <property type="entry name" value="ASKHA_ATPase_ROK"/>
    <property type="match status" value="1"/>
</dbReference>
<evidence type="ECO:0000313" key="3">
    <source>
        <dbReference type="Proteomes" id="UP000198336"/>
    </source>
</evidence>
<evidence type="ECO:0000256" key="1">
    <source>
        <dbReference type="ARBA" id="ARBA00006479"/>
    </source>
</evidence>
<dbReference type="InterPro" id="IPR043129">
    <property type="entry name" value="ATPase_NBD"/>
</dbReference>
<dbReference type="SUPFAM" id="SSF53067">
    <property type="entry name" value="Actin-like ATPase domain"/>
    <property type="match status" value="1"/>
</dbReference>
<dbReference type="InterPro" id="IPR011051">
    <property type="entry name" value="RmlC_Cupin_sf"/>
</dbReference>
<dbReference type="InterPro" id="IPR014710">
    <property type="entry name" value="RmlC-like_jellyroll"/>
</dbReference>
<organism evidence="2 3">
    <name type="scientific">Flavobacterium oncorhynchi</name>
    <dbReference type="NCBI Taxonomy" id="728056"/>
    <lineage>
        <taxon>Bacteria</taxon>
        <taxon>Pseudomonadati</taxon>
        <taxon>Bacteroidota</taxon>
        <taxon>Flavobacteriia</taxon>
        <taxon>Flavobacteriales</taxon>
        <taxon>Flavobacteriaceae</taxon>
        <taxon>Flavobacterium</taxon>
    </lineage>
</organism>
<keyword evidence="3" id="KW-1185">Reference proteome</keyword>
<comment type="caution">
    <text evidence="2">The sequence shown here is derived from an EMBL/GenBank/DDBJ whole genome shotgun (WGS) entry which is preliminary data.</text>
</comment>
<proteinExistence type="inferred from homology"/>
<dbReference type="SUPFAM" id="SSF51182">
    <property type="entry name" value="RmlC-like cupins"/>
    <property type="match status" value="1"/>
</dbReference>
<reference evidence="2 3" key="1">
    <citation type="submission" date="2016-11" db="EMBL/GenBank/DDBJ databases">
        <title>Whole genomes of Flavobacteriaceae.</title>
        <authorList>
            <person name="Stine C."/>
            <person name="Li C."/>
            <person name="Tadesse D."/>
        </authorList>
    </citation>
    <scope>NUCLEOTIDE SEQUENCE [LARGE SCALE GENOMIC DNA]</scope>
    <source>
        <strain evidence="2 3">CCUG 59446</strain>
    </source>
</reference>